<evidence type="ECO:0000313" key="3">
    <source>
        <dbReference type="Proteomes" id="UP001140172"/>
    </source>
</evidence>
<feature type="compositionally biased region" description="Basic residues" evidence="1">
    <location>
        <begin position="1"/>
        <end position="13"/>
    </location>
</feature>
<gene>
    <name evidence="2" type="ORF">GGI15_001898</name>
</gene>
<comment type="caution">
    <text evidence="2">The sequence shown here is derived from an EMBL/GenBank/DDBJ whole genome shotgun (WGS) entry which is preliminary data.</text>
</comment>
<feature type="region of interest" description="Disordered" evidence="1">
    <location>
        <begin position="1"/>
        <end position="63"/>
    </location>
</feature>
<feature type="compositionally biased region" description="Basic and acidic residues" evidence="1">
    <location>
        <begin position="14"/>
        <end position="28"/>
    </location>
</feature>
<evidence type="ECO:0000256" key="1">
    <source>
        <dbReference type="SAM" id="MobiDB-lite"/>
    </source>
</evidence>
<dbReference type="EMBL" id="JANBUM010000086">
    <property type="protein sequence ID" value="KAJ2785504.1"/>
    <property type="molecule type" value="Genomic_DNA"/>
</dbReference>
<dbReference type="OrthoDB" id="10462613at2759"/>
<protein>
    <submittedName>
        <fullName evidence="2">Uncharacterized protein</fullName>
    </submittedName>
</protein>
<evidence type="ECO:0000313" key="2">
    <source>
        <dbReference type="EMBL" id="KAJ2785504.1"/>
    </source>
</evidence>
<reference evidence="2" key="1">
    <citation type="submission" date="2022-07" db="EMBL/GenBank/DDBJ databases">
        <title>Phylogenomic reconstructions and comparative analyses of Kickxellomycotina fungi.</title>
        <authorList>
            <person name="Reynolds N.K."/>
            <person name="Stajich J.E."/>
            <person name="Barry K."/>
            <person name="Grigoriev I.V."/>
            <person name="Crous P."/>
            <person name="Smith M.E."/>
        </authorList>
    </citation>
    <scope>NUCLEOTIDE SEQUENCE</scope>
    <source>
        <strain evidence="2">BCRC 34489</strain>
    </source>
</reference>
<sequence>MGKSAKAFKRPTKKQKETRKETRKEETKVQSTAESTPKTRAPSAVLSKTSGGGVTKTKSSRLKTRLAAARGAVTAAGNKKAKTDYLKLFDKKT</sequence>
<proteinExistence type="predicted"/>
<name>A0A9W8LM23_9FUNG</name>
<dbReference type="AlphaFoldDB" id="A0A9W8LM23"/>
<feature type="compositionally biased region" description="Polar residues" evidence="1">
    <location>
        <begin position="29"/>
        <end position="38"/>
    </location>
</feature>
<keyword evidence="3" id="KW-1185">Reference proteome</keyword>
<dbReference type="Proteomes" id="UP001140172">
    <property type="component" value="Unassembled WGS sequence"/>
</dbReference>
<organism evidence="2 3">
    <name type="scientific">Coemansia interrupta</name>
    <dbReference type="NCBI Taxonomy" id="1126814"/>
    <lineage>
        <taxon>Eukaryota</taxon>
        <taxon>Fungi</taxon>
        <taxon>Fungi incertae sedis</taxon>
        <taxon>Zoopagomycota</taxon>
        <taxon>Kickxellomycotina</taxon>
        <taxon>Kickxellomycetes</taxon>
        <taxon>Kickxellales</taxon>
        <taxon>Kickxellaceae</taxon>
        <taxon>Coemansia</taxon>
    </lineage>
</organism>
<accession>A0A9W8LM23</accession>